<feature type="transmembrane region" description="Helical" evidence="7">
    <location>
        <begin position="318"/>
        <end position="339"/>
    </location>
</feature>
<evidence type="ECO:0000256" key="6">
    <source>
        <dbReference type="ARBA" id="ARBA00023136"/>
    </source>
</evidence>
<dbReference type="Gene3D" id="1.20.1250.20">
    <property type="entry name" value="MFS general substrate transporter like domains"/>
    <property type="match status" value="1"/>
</dbReference>
<feature type="transmembrane region" description="Helical" evidence="7">
    <location>
        <begin position="219"/>
        <end position="236"/>
    </location>
</feature>
<feature type="transmembrane region" description="Helical" evidence="7">
    <location>
        <begin position="165"/>
        <end position="185"/>
    </location>
</feature>
<feature type="transmembrane region" description="Helical" evidence="7">
    <location>
        <begin position="379"/>
        <end position="398"/>
    </location>
</feature>
<keyword evidence="5 7" id="KW-1133">Transmembrane helix</keyword>
<comment type="caution">
    <text evidence="8">The sequence shown here is derived from an EMBL/GenBank/DDBJ whole genome shotgun (WGS) entry which is preliminary data.</text>
</comment>
<dbReference type="InterPro" id="IPR011701">
    <property type="entry name" value="MFS"/>
</dbReference>
<keyword evidence="9" id="KW-1185">Reference proteome</keyword>
<organism evidence="8 9">
    <name type="scientific">Streptococcus caledonicus</name>
    <dbReference type="NCBI Taxonomy" id="2614158"/>
    <lineage>
        <taxon>Bacteria</taxon>
        <taxon>Bacillati</taxon>
        <taxon>Bacillota</taxon>
        <taxon>Bacilli</taxon>
        <taxon>Lactobacillales</taxon>
        <taxon>Streptococcaceae</taxon>
        <taxon>Streptococcus</taxon>
    </lineage>
</organism>
<reference evidence="9" key="1">
    <citation type="journal article" date="2019" name="Int. J. Syst. Evol. Microbiol.">
        <title>The Global Catalogue of Microorganisms (GCM) 10K type strain sequencing project: providing services to taxonomists for standard genome sequencing and annotation.</title>
        <authorList>
            <consortium name="The Broad Institute Genomics Platform"/>
            <consortium name="The Broad Institute Genome Sequencing Center for Infectious Disease"/>
            <person name="Wu L."/>
            <person name="Ma J."/>
        </authorList>
    </citation>
    <scope>NUCLEOTIDE SEQUENCE [LARGE SCALE GENOMIC DNA]</scope>
    <source>
        <strain evidence="9">DT43</strain>
    </source>
</reference>
<name>A0ABW0U996_9STRE</name>
<keyword evidence="3" id="KW-1003">Cell membrane</keyword>
<keyword evidence="4 7" id="KW-0812">Transmembrane</keyword>
<evidence type="ECO:0000256" key="3">
    <source>
        <dbReference type="ARBA" id="ARBA00022475"/>
    </source>
</evidence>
<evidence type="ECO:0000256" key="1">
    <source>
        <dbReference type="ARBA" id="ARBA00004651"/>
    </source>
</evidence>
<evidence type="ECO:0000256" key="5">
    <source>
        <dbReference type="ARBA" id="ARBA00022989"/>
    </source>
</evidence>
<feature type="transmembrane region" description="Helical" evidence="7">
    <location>
        <begin position="291"/>
        <end position="312"/>
    </location>
</feature>
<feature type="transmembrane region" description="Helical" evidence="7">
    <location>
        <begin position="99"/>
        <end position="117"/>
    </location>
</feature>
<dbReference type="Pfam" id="PF07690">
    <property type="entry name" value="MFS_1"/>
    <property type="match status" value="1"/>
</dbReference>
<sequence>MKEFFSLPKQLQWRLELSFLSVVLGSAIFPFMSMYYVEYFGAFITGMLVIITQVFSFVAILYGGHLSDSIGRKKVADTGNMGVVIGYILTMLANIPGRVMPLLTFVGIFIVEIMSNFNHPAYDAMIIDLTDEKNRRYVYTINYWLINVAVMLGSGIAGAFYDHHFFELLIAMTGIALFTFMAMYFKFAETRPVNLDFNHGKGILSTFANYGDVVKDKTFMIYSAGTILFASVWAQIDNYIAVHYKTIYQPSTLFGFEVTGAKLLSITVLINTIMIVLFMTTANRLTRQMTLIPQLVLGSAIFASGLFAAFTFKTLVPILLSAVVYTIGEMINVPASQVLRAQMMDDNKIGSYSGFISIAQPLGIVLAGGMVSLSGLTGVLGVQIVFIIVATTGVFLIVKAAQMHEKEVSK</sequence>
<dbReference type="PANTHER" id="PTHR23517">
    <property type="entry name" value="RESISTANCE PROTEIN MDTM, PUTATIVE-RELATED-RELATED"/>
    <property type="match status" value="1"/>
</dbReference>
<evidence type="ECO:0000313" key="8">
    <source>
        <dbReference type="EMBL" id="MFC5630052.1"/>
    </source>
</evidence>
<dbReference type="Proteomes" id="UP001596110">
    <property type="component" value="Unassembled WGS sequence"/>
</dbReference>
<protein>
    <submittedName>
        <fullName evidence="8">MFS transporter</fullName>
    </submittedName>
</protein>
<dbReference type="RefSeq" id="WP_156805822.1">
    <property type="nucleotide sequence ID" value="NZ_JBHSOJ010000001.1"/>
</dbReference>
<dbReference type="EMBL" id="JBHSOJ010000001">
    <property type="protein sequence ID" value="MFC5630052.1"/>
    <property type="molecule type" value="Genomic_DNA"/>
</dbReference>
<keyword evidence="6 7" id="KW-0472">Membrane</keyword>
<feature type="transmembrane region" description="Helical" evidence="7">
    <location>
        <begin position="12"/>
        <end position="33"/>
    </location>
</feature>
<comment type="subcellular location">
    <subcellularLocation>
        <location evidence="1">Cell membrane</location>
        <topology evidence="1">Multi-pass membrane protein</topology>
    </subcellularLocation>
</comment>
<evidence type="ECO:0000313" key="9">
    <source>
        <dbReference type="Proteomes" id="UP001596110"/>
    </source>
</evidence>
<gene>
    <name evidence="8" type="ORF">ACFPQ3_00150</name>
</gene>
<evidence type="ECO:0000256" key="7">
    <source>
        <dbReference type="SAM" id="Phobius"/>
    </source>
</evidence>
<evidence type="ECO:0000256" key="2">
    <source>
        <dbReference type="ARBA" id="ARBA00022448"/>
    </source>
</evidence>
<dbReference type="InterPro" id="IPR036259">
    <property type="entry name" value="MFS_trans_sf"/>
</dbReference>
<proteinExistence type="predicted"/>
<feature type="transmembrane region" description="Helical" evidence="7">
    <location>
        <begin position="351"/>
        <end position="373"/>
    </location>
</feature>
<feature type="transmembrane region" description="Helical" evidence="7">
    <location>
        <begin position="39"/>
        <end position="63"/>
    </location>
</feature>
<evidence type="ECO:0000256" key="4">
    <source>
        <dbReference type="ARBA" id="ARBA00022692"/>
    </source>
</evidence>
<feature type="transmembrane region" description="Helical" evidence="7">
    <location>
        <begin position="137"/>
        <end position="159"/>
    </location>
</feature>
<dbReference type="PANTHER" id="PTHR23517:SF3">
    <property type="entry name" value="INTEGRAL MEMBRANE TRANSPORT PROTEIN"/>
    <property type="match status" value="1"/>
</dbReference>
<accession>A0ABW0U996</accession>
<feature type="transmembrane region" description="Helical" evidence="7">
    <location>
        <begin position="256"/>
        <end position="279"/>
    </location>
</feature>
<dbReference type="InterPro" id="IPR050171">
    <property type="entry name" value="MFS_Transporters"/>
</dbReference>
<keyword evidence="2" id="KW-0813">Transport</keyword>
<dbReference type="SUPFAM" id="SSF103473">
    <property type="entry name" value="MFS general substrate transporter"/>
    <property type="match status" value="1"/>
</dbReference>